<gene>
    <name evidence="3" type="ORF">SDC9_123494</name>
</gene>
<protein>
    <submittedName>
        <fullName evidence="3">IS1182 family transposase ISPa76</fullName>
    </submittedName>
</protein>
<evidence type="ECO:0000313" key="3">
    <source>
        <dbReference type="EMBL" id="MPM76496.1"/>
    </source>
</evidence>
<dbReference type="PANTHER" id="PTHR33408">
    <property type="entry name" value="TRANSPOSASE"/>
    <property type="match status" value="1"/>
</dbReference>
<proteinExistence type="predicted"/>
<dbReference type="InterPro" id="IPR025668">
    <property type="entry name" value="Tnp_DDE_dom"/>
</dbReference>
<name>A0A645CHT3_9ZZZZ</name>
<dbReference type="EMBL" id="VSSQ01027315">
    <property type="protein sequence ID" value="MPM76496.1"/>
    <property type="molecule type" value="Genomic_DNA"/>
</dbReference>
<comment type="caution">
    <text evidence="3">The sequence shown here is derived from an EMBL/GenBank/DDBJ whole genome shotgun (WGS) entry which is preliminary data.</text>
</comment>
<feature type="region of interest" description="Disordered" evidence="1">
    <location>
        <begin position="52"/>
        <end position="73"/>
    </location>
</feature>
<evidence type="ECO:0000256" key="1">
    <source>
        <dbReference type="SAM" id="MobiDB-lite"/>
    </source>
</evidence>
<organism evidence="3">
    <name type="scientific">bioreactor metagenome</name>
    <dbReference type="NCBI Taxonomy" id="1076179"/>
    <lineage>
        <taxon>unclassified sequences</taxon>
        <taxon>metagenomes</taxon>
        <taxon>ecological metagenomes</taxon>
    </lineage>
</organism>
<feature type="domain" description="Transposase DDE" evidence="2">
    <location>
        <begin position="212"/>
        <end position="336"/>
    </location>
</feature>
<dbReference type="Pfam" id="PF13751">
    <property type="entry name" value="DDE_Tnp_1_6"/>
    <property type="match status" value="1"/>
</dbReference>
<sequence>MLRQANLIGGETIAIDSFKVRGQNSLKNNYNEKKIKRHLDYIDARIDEFSQAMDQADQQEEKEELSHKVSVQKQRRQKYEDLQNELTASGQEQISTTDPDAKAVILHRGVVNVGYTIQASVDAKHKLIAETDTGDVNDTRALAPVAIATKETLQVDGFNVLADKGYHTGDQLSRCADENIVTFVSPKEPASNDEDIFPIDRFLYQPGTDCYICPANETLTTNGTWYAHSTRGHKAAFRFQRYTTPKCKGCTLRAQCTKGRANGRSIDRSEYAGIIEQNNQRVNANPDYYKLRQQLAEHPWGTMKRQWGFDHVLVKGKERVMGEVSLVFTAYNLTRVLAVVGGIDGFKALLKRFSGFFQRFSSIFKAYIHELSGITSMLISRTEIQSPV</sequence>
<reference evidence="3" key="1">
    <citation type="submission" date="2019-08" db="EMBL/GenBank/DDBJ databases">
        <authorList>
            <person name="Kucharzyk K."/>
            <person name="Murdoch R.W."/>
            <person name="Higgins S."/>
            <person name="Loffler F."/>
        </authorList>
    </citation>
    <scope>NUCLEOTIDE SEQUENCE</scope>
</reference>
<evidence type="ECO:0000259" key="2">
    <source>
        <dbReference type="Pfam" id="PF13751"/>
    </source>
</evidence>
<dbReference type="AlphaFoldDB" id="A0A645CHT3"/>
<accession>A0A645CHT3</accession>